<dbReference type="PROSITE" id="PS50928">
    <property type="entry name" value="ABC_TM1"/>
    <property type="match status" value="1"/>
</dbReference>
<protein>
    <submittedName>
        <fullName evidence="8">Protein lplB</fullName>
    </submittedName>
</protein>
<dbReference type="AlphaFoldDB" id="A0A1C0ZUC6"/>
<comment type="subcellular location">
    <subcellularLocation>
        <location evidence="6">Cell membrane</location>
        <topology evidence="6">Multi-pass membrane protein</topology>
    </subcellularLocation>
    <subcellularLocation>
        <location evidence="1">Membrane</location>
        <topology evidence="1">Multi-pass membrane protein</topology>
    </subcellularLocation>
</comment>
<dbReference type="RefSeq" id="WP_065855307.1">
    <property type="nucleotide sequence ID" value="NZ_LYPC01000027.1"/>
</dbReference>
<comment type="similarity">
    <text evidence="6">Belongs to the binding-protein-dependent transport system permease family.</text>
</comment>
<feature type="transmembrane region" description="Helical" evidence="6">
    <location>
        <begin position="89"/>
        <end position="109"/>
    </location>
</feature>
<dbReference type="Proteomes" id="UP000093309">
    <property type="component" value="Unassembled WGS sequence"/>
</dbReference>
<feature type="transmembrane region" description="Helical" evidence="6">
    <location>
        <begin position="181"/>
        <end position="200"/>
    </location>
</feature>
<evidence type="ECO:0000256" key="5">
    <source>
        <dbReference type="ARBA" id="ARBA00023136"/>
    </source>
</evidence>
<feature type="transmembrane region" description="Helical" evidence="6">
    <location>
        <begin position="121"/>
        <end position="141"/>
    </location>
</feature>
<dbReference type="Pfam" id="PF00528">
    <property type="entry name" value="BPD_transp_1"/>
    <property type="match status" value="1"/>
</dbReference>
<dbReference type="Gene3D" id="1.10.3720.10">
    <property type="entry name" value="MetI-like"/>
    <property type="match status" value="1"/>
</dbReference>
<keyword evidence="2 6" id="KW-0813">Transport</keyword>
<keyword evidence="3 6" id="KW-0812">Transmembrane</keyword>
<evidence type="ECO:0000259" key="7">
    <source>
        <dbReference type="PROSITE" id="PS50928"/>
    </source>
</evidence>
<accession>A0A1C0ZUC6</accession>
<dbReference type="STRING" id="512399.A8709_27915"/>
<name>A0A1C0ZUC6_9BACL</name>
<reference evidence="9" key="1">
    <citation type="submission" date="2016-05" db="EMBL/GenBank/DDBJ databases">
        <title>Paenibacillus oryzae. sp. nov., isolated from the rice root.</title>
        <authorList>
            <person name="Zhang J."/>
            <person name="Zhang X."/>
        </authorList>
    </citation>
    <scope>NUCLEOTIDE SEQUENCE [LARGE SCALE GENOMIC DNA]</scope>
    <source>
        <strain evidence="9">KCTC13222</strain>
    </source>
</reference>
<keyword evidence="5 6" id="KW-0472">Membrane</keyword>
<evidence type="ECO:0000256" key="1">
    <source>
        <dbReference type="ARBA" id="ARBA00004141"/>
    </source>
</evidence>
<feature type="transmembrane region" description="Helical" evidence="6">
    <location>
        <begin position="274"/>
        <end position="295"/>
    </location>
</feature>
<evidence type="ECO:0000256" key="6">
    <source>
        <dbReference type="RuleBase" id="RU363032"/>
    </source>
</evidence>
<organism evidence="8 9">
    <name type="scientific">Paenibacillus pectinilyticus</name>
    <dbReference type="NCBI Taxonomy" id="512399"/>
    <lineage>
        <taxon>Bacteria</taxon>
        <taxon>Bacillati</taxon>
        <taxon>Bacillota</taxon>
        <taxon>Bacilli</taxon>
        <taxon>Bacillales</taxon>
        <taxon>Paenibacillaceae</taxon>
        <taxon>Paenibacillus</taxon>
    </lineage>
</organism>
<dbReference type="InterPro" id="IPR035906">
    <property type="entry name" value="MetI-like_sf"/>
</dbReference>
<dbReference type="GO" id="GO:0055085">
    <property type="term" value="P:transmembrane transport"/>
    <property type="evidence" value="ECO:0007669"/>
    <property type="project" value="InterPro"/>
</dbReference>
<evidence type="ECO:0000256" key="2">
    <source>
        <dbReference type="ARBA" id="ARBA00022448"/>
    </source>
</evidence>
<dbReference type="EMBL" id="LYPC01000027">
    <property type="protein sequence ID" value="OCT11703.1"/>
    <property type="molecule type" value="Genomic_DNA"/>
</dbReference>
<dbReference type="SUPFAM" id="SSF161098">
    <property type="entry name" value="MetI-like"/>
    <property type="match status" value="1"/>
</dbReference>
<evidence type="ECO:0000256" key="3">
    <source>
        <dbReference type="ARBA" id="ARBA00022692"/>
    </source>
</evidence>
<dbReference type="PANTHER" id="PTHR43496">
    <property type="entry name" value="PROTEIN LPLB"/>
    <property type="match status" value="1"/>
</dbReference>
<feature type="transmembrane region" description="Helical" evidence="6">
    <location>
        <begin position="21"/>
        <end position="48"/>
    </location>
</feature>
<dbReference type="GO" id="GO:0005886">
    <property type="term" value="C:plasma membrane"/>
    <property type="evidence" value="ECO:0007669"/>
    <property type="project" value="UniProtKB-SubCell"/>
</dbReference>
<sequence>MEIQKERRKHVWGHRLLKERYLWLMALPGIVYFLIYKYIPMLGIVIAFQKYIPSKGFLKSDWVGLDNFQHIFDSPEIGRYFMNTVIISFYQIVFAFTVPILIAILLNELKFEFFKKIVQTLLYLPHFLSWVVVAGIFYLLFQSDGQVNHLLMSWGLDPINILSNEHNFRGMLVLQVIWKESGWGTIIYLAALTGIDPELYEAAKIDGAGRLRQIYHVTLPGIRSTIILLFILRLGTVLDVGFEQVYLMLNSNVSEVGEVLDTYVYRMGVVNGNFSFTTAVGLLKGIVGMILIVTANKLARSFGEKGVY</sequence>
<feature type="transmembrane region" description="Helical" evidence="6">
    <location>
        <begin position="221"/>
        <end position="242"/>
    </location>
</feature>
<feature type="domain" description="ABC transmembrane type-1" evidence="7">
    <location>
        <begin position="81"/>
        <end position="295"/>
    </location>
</feature>
<evidence type="ECO:0000256" key="4">
    <source>
        <dbReference type="ARBA" id="ARBA00022989"/>
    </source>
</evidence>
<gene>
    <name evidence="8" type="ORF">A8709_27915</name>
</gene>
<comment type="caution">
    <text evidence="8">The sequence shown here is derived from an EMBL/GenBank/DDBJ whole genome shotgun (WGS) entry which is preliminary data.</text>
</comment>
<dbReference type="CDD" id="cd06261">
    <property type="entry name" value="TM_PBP2"/>
    <property type="match status" value="1"/>
</dbReference>
<evidence type="ECO:0000313" key="9">
    <source>
        <dbReference type="Proteomes" id="UP000093309"/>
    </source>
</evidence>
<evidence type="ECO:0000313" key="8">
    <source>
        <dbReference type="EMBL" id="OCT11703.1"/>
    </source>
</evidence>
<keyword evidence="4 6" id="KW-1133">Transmembrane helix</keyword>
<dbReference type="InterPro" id="IPR000515">
    <property type="entry name" value="MetI-like"/>
</dbReference>
<dbReference type="PANTHER" id="PTHR43496:SF1">
    <property type="entry name" value="POLYGALACTURONAN_RHAMNOGALACTURONAN TRANSPORT SYSTEM PERMEASE PROTEIN YTEP"/>
    <property type="match status" value="1"/>
</dbReference>
<dbReference type="OrthoDB" id="9785836at2"/>
<keyword evidence="9" id="KW-1185">Reference proteome</keyword>
<proteinExistence type="inferred from homology"/>